<reference evidence="4" key="1">
    <citation type="submission" date="2023-08" db="EMBL/GenBank/DDBJ databases">
        <title>The draft genome of Tsukamurella strandjordii strain 050030.</title>
        <authorList>
            <person name="Zhao F."/>
            <person name="Feng Y."/>
            <person name="Zong Z."/>
        </authorList>
    </citation>
    <scope>NUCLEOTIDE SEQUENCE</scope>
    <source>
        <strain evidence="4">050030</strain>
    </source>
</reference>
<dbReference type="PROSITE" id="PS52029">
    <property type="entry name" value="LD_TPASE"/>
    <property type="match status" value="1"/>
</dbReference>
<protein>
    <submittedName>
        <fullName evidence="4">L,D-transpeptidase family protein</fullName>
    </submittedName>
</protein>
<dbReference type="PANTHER" id="PTHR38589">
    <property type="entry name" value="BLR0621 PROTEIN"/>
    <property type="match status" value="1"/>
</dbReference>
<dbReference type="GO" id="GO:0071555">
    <property type="term" value="P:cell wall organization"/>
    <property type="evidence" value="ECO:0007669"/>
    <property type="project" value="UniProtKB-UniRule"/>
</dbReference>
<name>A0AA90N9J3_9ACTN</name>
<dbReference type="InterPro" id="IPR005490">
    <property type="entry name" value="LD_TPept_cat_dom"/>
</dbReference>
<evidence type="ECO:0000313" key="4">
    <source>
        <dbReference type="EMBL" id="MDP0398327.1"/>
    </source>
</evidence>
<keyword evidence="2" id="KW-0732">Signal</keyword>
<keyword evidence="5" id="KW-1185">Reference proteome</keyword>
<evidence type="ECO:0000259" key="3">
    <source>
        <dbReference type="PROSITE" id="PS52029"/>
    </source>
</evidence>
<feature type="chain" id="PRO_5041723000" evidence="2">
    <location>
        <begin position="25"/>
        <end position="222"/>
    </location>
</feature>
<sequence length="222" mass="23184">MGLAVGLPASVVATSLVVPQAAAAEPDAALLDAAVAGVPGTQEVITVAAPSFSSTEVQVSAWAKLELGWTRVYGPVPGKVGQQGIGEGKDGVPRTPFGVFRLDLAFGRQDNPGTTLPYTKVTNQHWWDGNVNSPTYDRMVVQAASPGPESENLYDMGPVYDYAVHFDNNPTHTPGKGGAMFLHVTDGNPTLGCVAISREGMIALLKWLSPAYNPVLVTGLAG</sequence>
<dbReference type="EMBL" id="JAUTIX010000003">
    <property type="protein sequence ID" value="MDP0398327.1"/>
    <property type="molecule type" value="Genomic_DNA"/>
</dbReference>
<evidence type="ECO:0000256" key="2">
    <source>
        <dbReference type="SAM" id="SignalP"/>
    </source>
</evidence>
<feature type="active site" description="Proton donor/acceptor" evidence="1">
    <location>
        <position position="183"/>
    </location>
</feature>
<keyword evidence="1" id="KW-0133">Cell shape</keyword>
<evidence type="ECO:0000313" key="5">
    <source>
        <dbReference type="Proteomes" id="UP001178281"/>
    </source>
</evidence>
<dbReference type="Pfam" id="PF03734">
    <property type="entry name" value="YkuD"/>
    <property type="match status" value="1"/>
</dbReference>
<proteinExistence type="predicted"/>
<dbReference type="GO" id="GO:0008360">
    <property type="term" value="P:regulation of cell shape"/>
    <property type="evidence" value="ECO:0007669"/>
    <property type="project" value="UniProtKB-UniRule"/>
</dbReference>
<gene>
    <name evidence="4" type="ORF">Q7X28_10355</name>
</gene>
<feature type="domain" description="L,D-TPase catalytic" evidence="3">
    <location>
        <begin position="55"/>
        <end position="218"/>
    </location>
</feature>
<dbReference type="Proteomes" id="UP001178281">
    <property type="component" value="Unassembled WGS sequence"/>
</dbReference>
<keyword evidence="1" id="KW-0961">Cell wall biogenesis/degradation</keyword>
<dbReference type="GO" id="GO:0009252">
    <property type="term" value="P:peptidoglycan biosynthetic process"/>
    <property type="evidence" value="ECO:0007669"/>
    <property type="project" value="UniProtKB-KW"/>
</dbReference>
<dbReference type="PANTHER" id="PTHR38589:SF1">
    <property type="entry name" value="BLR0621 PROTEIN"/>
    <property type="match status" value="1"/>
</dbReference>
<comment type="pathway">
    <text evidence="1">Cell wall biogenesis; peptidoglycan biosynthesis.</text>
</comment>
<evidence type="ECO:0000256" key="1">
    <source>
        <dbReference type="PROSITE-ProRule" id="PRU01373"/>
    </source>
</evidence>
<feature type="signal peptide" evidence="2">
    <location>
        <begin position="1"/>
        <end position="24"/>
    </location>
</feature>
<dbReference type="RefSeq" id="WP_305111235.1">
    <property type="nucleotide sequence ID" value="NZ_JAUTIX010000003.1"/>
</dbReference>
<keyword evidence="1" id="KW-0573">Peptidoglycan synthesis</keyword>
<dbReference type="GO" id="GO:0016740">
    <property type="term" value="F:transferase activity"/>
    <property type="evidence" value="ECO:0007669"/>
    <property type="project" value="InterPro"/>
</dbReference>
<feature type="active site" description="Nucleophile" evidence="1">
    <location>
        <position position="193"/>
    </location>
</feature>
<dbReference type="AlphaFoldDB" id="A0AA90N9J3"/>
<accession>A0AA90N9J3</accession>
<comment type="caution">
    <text evidence="4">The sequence shown here is derived from an EMBL/GenBank/DDBJ whole genome shotgun (WGS) entry which is preliminary data.</text>
</comment>
<organism evidence="4 5">
    <name type="scientific">Tsukamurella strandjordii</name>
    <dbReference type="NCBI Taxonomy" id="147577"/>
    <lineage>
        <taxon>Bacteria</taxon>
        <taxon>Bacillati</taxon>
        <taxon>Actinomycetota</taxon>
        <taxon>Actinomycetes</taxon>
        <taxon>Mycobacteriales</taxon>
        <taxon>Tsukamurellaceae</taxon>
        <taxon>Tsukamurella</taxon>
    </lineage>
</organism>